<dbReference type="PRINTS" id="PR01874">
    <property type="entry name" value="DNAREPAIRADA"/>
</dbReference>
<dbReference type="GO" id="GO:0008270">
    <property type="term" value="F:zinc ion binding"/>
    <property type="evidence" value="ECO:0007669"/>
    <property type="project" value="UniProtKB-KW"/>
</dbReference>
<dbReference type="NCBIfam" id="TIGR00416">
    <property type="entry name" value="sms"/>
    <property type="match status" value="1"/>
</dbReference>
<evidence type="ECO:0000256" key="10">
    <source>
        <dbReference type="ARBA" id="ARBA00023204"/>
    </source>
</evidence>
<dbReference type="PROSITE" id="PS50162">
    <property type="entry name" value="RECA_2"/>
    <property type="match status" value="1"/>
</dbReference>
<protein>
    <recommendedName>
        <fullName evidence="11 12">DNA repair protein RadA</fullName>
    </recommendedName>
</protein>
<organism evidence="16 17">
    <name type="scientific">Abditibacterium utsteinense</name>
    <dbReference type="NCBI Taxonomy" id="1960156"/>
    <lineage>
        <taxon>Bacteria</taxon>
        <taxon>Pseudomonadati</taxon>
        <taxon>Abditibacteriota</taxon>
        <taxon>Abditibacteriia</taxon>
        <taxon>Abditibacteriales</taxon>
        <taxon>Abditibacteriaceae</taxon>
        <taxon>Abditibacterium</taxon>
    </lineage>
</organism>
<dbReference type="GO" id="GO:0003684">
    <property type="term" value="F:damaged DNA binding"/>
    <property type="evidence" value="ECO:0007669"/>
    <property type="project" value="InterPro"/>
</dbReference>
<dbReference type="PANTHER" id="PTHR32472">
    <property type="entry name" value="DNA REPAIR PROTEIN RADA"/>
    <property type="match status" value="1"/>
</dbReference>
<keyword evidence="5" id="KW-0378">Hydrolase</keyword>
<dbReference type="InterPro" id="IPR003593">
    <property type="entry name" value="AAA+_ATPase"/>
</dbReference>
<keyword evidence="9 11" id="KW-0238">DNA-binding</keyword>
<feature type="binding site" evidence="11">
    <location>
        <begin position="107"/>
        <end position="114"/>
    </location>
    <ligand>
        <name>ATP</name>
        <dbReference type="ChEBI" id="CHEBI:30616"/>
    </ligand>
</feature>
<dbReference type="Gene3D" id="3.40.50.300">
    <property type="entry name" value="P-loop containing nucleotide triphosphate hydrolases"/>
    <property type="match status" value="1"/>
</dbReference>
<feature type="compositionally biased region" description="Basic and acidic residues" evidence="14">
    <location>
        <begin position="482"/>
        <end position="495"/>
    </location>
</feature>
<comment type="similarity">
    <text evidence="11 13">Belongs to the RecA family. RadA subfamily.</text>
</comment>
<evidence type="ECO:0000256" key="4">
    <source>
        <dbReference type="ARBA" id="ARBA00022771"/>
    </source>
</evidence>
<dbReference type="Proteomes" id="UP000237684">
    <property type="component" value="Unassembled WGS sequence"/>
</dbReference>
<evidence type="ECO:0000256" key="8">
    <source>
        <dbReference type="ARBA" id="ARBA00023016"/>
    </source>
</evidence>
<dbReference type="InterPro" id="IPR041166">
    <property type="entry name" value="Rubredoxin_2"/>
</dbReference>
<dbReference type="CDD" id="cd01121">
    <property type="entry name" value="RadA_SMS_N"/>
    <property type="match status" value="1"/>
</dbReference>
<dbReference type="GO" id="GO:0016787">
    <property type="term" value="F:hydrolase activity"/>
    <property type="evidence" value="ECO:0007669"/>
    <property type="project" value="UniProtKB-KW"/>
</dbReference>
<dbReference type="InterPro" id="IPR004504">
    <property type="entry name" value="DNA_repair_RadA"/>
</dbReference>
<keyword evidence="8 11" id="KW-0346">Stress response</keyword>
<dbReference type="FunFam" id="3.40.50.300:FF:000050">
    <property type="entry name" value="DNA repair protein RadA"/>
    <property type="match status" value="1"/>
</dbReference>
<proteinExistence type="inferred from homology"/>
<sequence>MAKISTRYVCQACGYSSAKWVGRCPECSAFSTFVEEKVVAPSKKTSFENAARGVSSAGANGTGWTSKPQSLSSVEAEKTPRLSTGMSELDRVLGGGVVPGSLVLIGGEPGIGKSTLLIEAAVRLAQSYGSGLYVSGEESVSQVGMRASRLGLESDDLLLAAETDLLNIENHIRELKPAMVVVDSIQTAQHPGLESAPGTVTQVREAATTLQRIAKELSVPIFLVGHVTKEGNLAGPRALEHIVDTVLQLEGEEHTQFRILRALKNRFGSTNELGVFEMTEEGMISVENPSQLFLSQRQESAPGSAVAAVVEGARPLLVEVQALCAPSYFAAPRRVVTGADYNRVLVVLAVIEKRVGLRLGDMDVYINVAGGIKVGEPALDLAIALAVVSSVRDMPLPKTLCAFGEIGLAGEVRAVGHAERRAGEAARLGFSHCCLPRAGIERLAHLEGETELRAVASLRDAIETWLPDALNGRGAASNSENGRQEARFGGKKERPTSNSGRGRGASVGSNSDFEPEM</sequence>
<feature type="region of interest" description="Disordered" evidence="14">
    <location>
        <begin position="470"/>
        <end position="517"/>
    </location>
</feature>
<keyword evidence="10 11" id="KW-0234">DNA repair</keyword>
<keyword evidence="2 11" id="KW-0547">Nucleotide-binding</keyword>
<evidence type="ECO:0000313" key="16">
    <source>
        <dbReference type="EMBL" id="PQV64989.1"/>
    </source>
</evidence>
<dbReference type="InterPro" id="IPR020568">
    <property type="entry name" value="Ribosomal_Su5_D2-typ_SF"/>
</dbReference>
<dbReference type="FunCoup" id="A0A2S8SW40">
    <property type="interactions" value="350"/>
</dbReference>
<evidence type="ECO:0000256" key="3">
    <source>
        <dbReference type="ARBA" id="ARBA00022763"/>
    </source>
</evidence>
<evidence type="ECO:0000256" key="2">
    <source>
        <dbReference type="ARBA" id="ARBA00022741"/>
    </source>
</evidence>
<name>A0A2S8SW40_9BACT</name>
<keyword evidence="7 11" id="KW-0067">ATP-binding</keyword>
<comment type="caution">
    <text evidence="16">The sequence shown here is derived from an EMBL/GenBank/DDBJ whole genome shotgun (WGS) entry which is preliminary data.</text>
</comment>
<dbReference type="SUPFAM" id="SSF52540">
    <property type="entry name" value="P-loop containing nucleoside triphosphate hydrolases"/>
    <property type="match status" value="1"/>
</dbReference>
<evidence type="ECO:0000256" key="7">
    <source>
        <dbReference type="ARBA" id="ARBA00022840"/>
    </source>
</evidence>
<dbReference type="GO" id="GO:0000725">
    <property type="term" value="P:recombinational repair"/>
    <property type="evidence" value="ECO:0007669"/>
    <property type="project" value="UniProtKB-UniRule"/>
</dbReference>
<comment type="function">
    <text evidence="13">DNA-dependent ATPase involved in processing of recombination intermediates, plays a role in repairing DNA breaks. Stimulates the branch migration of RecA-mediated strand transfer reactions, allowing the 3' invading strand to extend heteroduplex DNA faster. Binds ssDNA in the presence of ADP but not other nucleotides, has ATPase activity that is stimulated by ssDNA and various branched DNA structures, but inhibited by SSB. Does not have RecA's homology-searching function.</text>
</comment>
<dbReference type="GO" id="GO:0140664">
    <property type="term" value="F:ATP-dependent DNA damage sensor activity"/>
    <property type="evidence" value="ECO:0007669"/>
    <property type="project" value="InterPro"/>
</dbReference>
<evidence type="ECO:0000256" key="13">
    <source>
        <dbReference type="RuleBase" id="RU003555"/>
    </source>
</evidence>
<dbReference type="GO" id="GO:0005524">
    <property type="term" value="F:ATP binding"/>
    <property type="evidence" value="ECO:0007669"/>
    <property type="project" value="UniProtKB-UniRule"/>
</dbReference>
<comment type="function">
    <text evidence="11">Plays a role in repairing double-strand DNA breaks, probably involving stabilizing or processing branched DNA or blocked replication forks.</text>
</comment>
<keyword evidence="4 13" id="KW-0863">Zinc-finger</keyword>
<feature type="region of interest" description="Disordered" evidence="14">
    <location>
        <begin position="54"/>
        <end position="80"/>
    </location>
</feature>
<dbReference type="RefSeq" id="WP_105482856.1">
    <property type="nucleotide sequence ID" value="NZ_NIGF01000003.1"/>
</dbReference>
<dbReference type="SMART" id="SM00382">
    <property type="entry name" value="AAA"/>
    <property type="match status" value="1"/>
</dbReference>
<evidence type="ECO:0000256" key="5">
    <source>
        <dbReference type="ARBA" id="ARBA00022801"/>
    </source>
</evidence>
<evidence type="ECO:0000256" key="9">
    <source>
        <dbReference type="ARBA" id="ARBA00023125"/>
    </source>
</evidence>
<evidence type="ECO:0000256" key="1">
    <source>
        <dbReference type="ARBA" id="ARBA00022723"/>
    </source>
</evidence>
<evidence type="ECO:0000256" key="14">
    <source>
        <dbReference type="SAM" id="MobiDB-lite"/>
    </source>
</evidence>
<dbReference type="InParanoid" id="A0A2S8SW40"/>
<dbReference type="Gene3D" id="3.30.230.10">
    <property type="match status" value="1"/>
</dbReference>
<feature type="region of interest" description="Lon-protease-like" evidence="11">
    <location>
        <begin position="363"/>
        <end position="517"/>
    </location>
</feature>
<keyword evidence="1 11" id="KW-0479">Metal-binding</keyword>
<dbReference type="PANTHER" id="PTHR32472:SF10">
    <property type="entry name" value="DNA REPAIR PROTEIN RADA-LIKE PROTEIN"/>
    <property type="match status" value="1"/>
</dbReference>
<dbReference type="InterPro" id="IPR014721">
    <property type="entry name" value="Ribsml_uS5_D2-typ_fold_subgr"/>
</dbReference>
<evidence type="ECO:0000256" key="11">
    <source>
        <dbReference type="HAMAP-Rule" id="MF_01498"/>
    </source>
</evidence>
<evidence type="ECO:0000313" key="17">
    <source>
        <dbReference type="Proteomes" id="UP000237684"/>
    </source>
</evidence>
<dbReference type="SUPFAM" id="SSF54211">
    <property type="entry name" value="Ribosomal protein S5 domain 2-like"/>
    <property type="match status" value="1"/>
</dbReference>
<dbReference type="InterPro" id="IPR020588">
    <property type="entry name" value="RecA_ATP-bd"/>
</dbReference>
<gene>
    <name evidence="11" type="primary">radA</name>
    <name evidence="16" type="ORF">B1R32_103259</name>
</gene>
<dbReference type="OrthoDB" id="9803906at2"/>
<feature type="compositionally biased region" description="Polar residues" evidence="14">
    <location>
        <begin position="507"/>
        <end position="517"/>
    </location>
</feature>
<dbReference type="AlphaFoldDB" id="A0A2S8SW40"/>
<dbReference type="Pfam" id="PF13481">
    <property type="entry name" value="AAA_25"/>
    <property type="match status" value="1"/>
</dbReference>
<dbReference type="Pfam" id="PF13541">
    <property type="entry name" value="ChlI"/>
    <property type="match status" value="1"/>
</dbReference>
<evidence type="ECO:0000256" key="6">
    <source>
        <dbReference type="ARBA" id="ARBA00022833"/>
    </source>
</evidence>
<keyword evidence="6 13" id="KW-0862">Zinc</keyword>
<dbReference type="HAMAP" id="MF_01498">
    <property type="entry name" value="RadA_bact"/>
    <property type="match status" value="1"/>
</dbReference>
<keyword evidence="3 11" id="KW-0227">DNA damage</keyword>
<feature type="compositionally biased region" description="Polar residues" evidence="14">
    <location>
        <begin position="57"/>
        <end position="73"/>
    </location>
</feature>
<keyword evidence="17" id="KW-1185">Reference proteome</keyword>
<feature type="short sequence motif" description="RadA KNRFG motif" evidence="11">
    <location>
        <begin position="264"/>
        <end position="268"/>
    </location>
</feature>
<dbReference type="InterPro" id="IPR027417">
    <property type="entry name" value="P-loop_NTPase"/>
</dbReference>
<accession>A0A2S8SW40</accession>
<comment type="domain">
    <text evidence="11">The middle region has homology to RecA with ATPase motifs including the RadA KNRFG motif, while the C-terminus is homologous to Lon protease.</text>
</comment>
<evidence type="ECO:0000256" key="12">
    <source>
        <dbReference type="NCBIfam" id="TIGR00416"/>
    </source>
</evidence>
<dbReference type="GO" id="GO:0005829">
    <property type="term" value="C:cytosol"/>
    <property type="evidence" value="ECO:0007669"/>
    <property type="project" value="TreeGrafter"/>
</dbReference>
<dbReference type="EMBL" id="NIGF01000003">
    <property type="protein sequence ID" value="PQV64989.1"/>
    <property type="molecule type" value="Genomic_DNA"/>
</dbReference>
<feature type="domain" description="RecA family profile 1" evidence="15">
    <location>
        <begin position="78"/>
        <end position="227"/>
    </location>
</feature>
<evidence type="ECO:0000259" key="15">
    <source>
        <dbReference type="PROSITE" id="PS50162"/>
    </source>
</evidence>
<dbReference type="Pfam" id="PF18073">
    <property type="entry name" value="Zn_ribbon_LapB"/>
    <property type="match status" value="1"/>
</dbReference>
<reference evidence="16 17" key="1">
    <citation type="journal article" date="2018" name="Syst. Appl. Microbiol.">
        <title>Abditibacterium utsteinense sp. nov., the first cultivated member of candidate phylum FBP, isolated from ice-free Antarctic soil samples.</title>
        <authorList>
            <person name="Tahon G."/>
            <person name="Tytgat B."/>
            <person name="Lebbe L."/>
            <person name="Carlier A."/>
            <person name="Willems A."/>
        </authorList>
    </citation>
    <scope>NUCLEOTIDE SEQUENCE [LARGE SCALE GENOMIC DNA]</scope>
    <source>
        <strain evidence="16 17">LMG 29911</strain>
    </source>
</reference>